<feature type="region of interest" description="Disordered" evidence="1">
    <location>
        <begin position="114"/>
        <end position="186"/>
    </location>
</feature>
<dbReference type="AlphaFoldDB" id="A0A8X6GWZ4"/>
<dbReference type="Proteomes" id="UP000887116">
    <property type="component" value="Unassembled WGS sequence"/>
</dbReference>
<evidence type="ECO:0000313" key="2">
    <source>
        <dbReference type="EMBL" id="GFR12078.1"/>
    </source>
</evidence>
<reference evidence="2" key="1">
    <citation type="submission" date="2020-07" db="EMBL/GenBank/DDBJ databases">
        <title>Multicomponent nature underlies the extraordinary mechanical properties of spider dragline silk.</title>
        <authorList>
            <person name="Kono N."/>
            <person name="Nakamura H."/>
            <person name="Mori M."/>
            <person name="Yoshida Y."/>
            <person name="Ohtoshi R."/>
            <person name="Malay A.D."/>
            <person name="Moran D.A.P."/>
            <person name="Tomita M."/>
            <person name="Numata K."/>
            <person name="Arakawa K."/>
        </authorList>
    </citation>
    <scope>NUCLEOTIDE SEQUENCE</scope>
</reference>
<evidence type="ECO:0000256" key="1">
    <source>
        <dbReference type="SAM" id="MobiDB-lite"/>
    </source>
</evidence>
<dbReference type="SUPFAM" id="SSF53098">
    <property type="entry name" value="Ribonuclease H-like"/>
    <property type="match status" value="1"/>
</dbReference>
<feature type="compositionally biased region" description="Polar residues" evidence="1">
    <location>
        <begin position="148"/>
        <end position="158"/>
    </location>
</feature>
<dbReference type="InterPro" id="IPR012337">
    <property type="entry name" value="RNaseH-like_sf"/>
</dbReference>
<gene>
    <name evidence="2" type="primary">AVEN_41770_1</name>
    <name evidence="2" type="ORF">TNCT_633141</name>
</gene>
<dbReference type="GO" id="GO:0003676">
    <property type="term" value="F:nucleic acid binding"/>
    <property type="evidence" value="ECO:0007669"/>
    <property type="project" value="InterPro"/>
</dbReference>
<dbReference type="InterPro" id="IPR036397">
    <property type="entry name" value="RNaseH_sf"/>
</dbReference>
<comment type="caution">
    <text evidence="2">The sequence shown here is derived from an EMBL/GenBank/DDBJ whole genome shotgun (WGS) entry which is preliminary data.</text>
</comment>
<keyword evidence="3" id="KW-1185">Reference proteome</keyword>
<name>A0A8X6GWZ4_TRICU</name>
<protein>
    <submittedName>
        <fullName evidence="2">RNase H domain-containing protein</fullName>
    </submittedName>
</protein>
<evidence type="ECO:0000313" key="3">
    <source>
        <dbReference type="Proteomes" id="UP000887116"/>
    </source>
</evidence>
<proteinExistence type="predicted"/>
<accession>A0A8X6GWZ4</accession>
<dbReference type="EMBL" id="BMAO01016907">
    <property type="protein sequence ID" value="GFR12078.1"/>
    <property type="molecule type" value="Genomic_DNA"/>
</dbReference>
<feature type="compositionally biased region" description="Basic and acidic residues" evidence="1">
    <location>
        <begin position="135"/>
        <end position="144"/>
    </location>
</feature>
<sequence>MIWILSDSQSVVQYLDNWRNVSDQRGIEVINKFKTLSMTSVLHLQWIPSHMNLKCNDVTDELAENDTAIPQIKESSASSVNASDFSYFDDHISISSTDDDGEIRKRSISFATANKPFLQEGSPKTQKAKNQEVLGIEKDMDSKKTRSPKSAASKSALNAVTDARPTRTRKPNPKYYGEGMMLYSDE</sequence>
<organism evidence="2 3">
    <name type="scientific">Trichonephila clavata</name>
    <name type="common">Joro spider</name>
    <name type="synonym">Nephila clavata</name>
    <dbReference type="NCBI Taxonomy" id="2740835"/>
    <lineage>
        <taxon>Eukaryota</taxon>
        <taxon>Metazoa</taxon>
        <taxon>Ecdysozoa</taxon>
        <taxon>Arthropoda</taxon>
        <taxon>Chelicerata</taxon>
        <taxon>Arachnida</taxon>
        <taxon>Araneae</taxon>
        <taxon>Araneomorphae</taxon>
        <taxon>Entelegynae</taxon>
        <taxon>Araneoidea</taxon>
        <taxon>Nephilidae</taxon>
        <taxon>Trichonephila</taxon>
    </lineage>
</organism>
<dbReference type="OrthoDB" id="7764690at2759"/>
<dbReference type="Gene3D" id="3.30.420.10">
    <property type="entry name" value="Ribonuclease H-like superfamily/Ribonuclease H"/>
    <property type="match status" value="1"/>
</dbReference>